<evidence type="ECO:0000256" key="4">
    <source>
        <dbReference type="ARBA" id="ARBA00023136"/>
    </source>
</evidence>
<evidence type="ECO:0000256" key="2">
    <source>
        <dbReference type="ARBA" id="ARBA00022692"/>
    </source>
</evidence>
<sequence>MATDRFRVKRDLENQGLSEVDYNPDDYSWFKVHYKSVKRSSRVLLAGVIKNFRRVTWHSKKGLIIEYIQVVGVLVFLTLFCFLIFTLVTGI</sequence>
<evidence type="ECO:0000256" key="3">
    <source>
        <dbReference type="ARBA" id="ARBA00022989"/>
    </source>
</evidence>
<evidence type="ECO:0000313" key="7">
    <source>
        <dbReference type="Proteomes" id="UP000324831"/>
    </source>
</evidence>
<gene>
    <name evidence="6" type="ORF">MHSWG343_01840</name>
</gene>
<dbReference type="EMBL" id="BIMN01000001">
    <property type="protein sequence ID" value="GCE63205.1"/>
    <property type="molecule type" value="Genomic_DNA"/>
</dbReference>
<comment type="subcellular location">
    <subcellularLocation>
        <location evidence="1">Membrane</location>
    </subcellularLocation>
</comment>
<evidence type="ECO:0000256" key="1">
    <source>
        <dbReference type="ARBA" id="ARBA00004370"/>
    </source>
</evidence>
<proteinExistence type="predicted"/>
<keyword evidence="2 5" id="KW-0812">Transmembrane</keyword>
<evidence type="ECO:0000313" key="6">
    <source>
        <dbReference type="EMBL" id="GCE63205.1"/>
    </source>
</evidence>
<dbReference type="RefSeq" id="WP_246307708.1">
    <property type="nucleotide sequence ID" value="NZ_CACTIB010000008.1"/>
</dbReference>
<evidence type="ECO:0008006" key="8">
    <source>
        <dbReference type="Google" id="ProtNLM"/>
    </source>
</evidence>
<organism evidence="6 7">
    <name type="scientific">Candidatus Mycoplasma haematohominis</name>
    <dbReference type="NCBI Taxonomy" id="1494318"/>
    <lineage>
        <taxon>Bacteria</taxon>
        <taxon>Bacillati</taxon>
        <taxon>Mycoplasmatota</taxon>
        <taxon>Mollicutes</taxon>
        <taxon>Mycoplasmataceae</taxon>
        <taxon>Mycoplasma</taxon>
    </lineage>
</organism>
<accession>A0A478FSZ3</accession>
<protein>
    <recommendedName>
        <fullName evidence="8">Preprotein translocase subunit SecE</fullName>
    </recommendedName>
</protein>
<dbReference type="InterPro" id="IPR005807">
    <property type="entry name" value="SecE_bac"/>
</dbReference>
<dbReference type="GO" id="GO:0008320">
    <property type="term" value="F:protein transmembrane transporter activity"/>
    <property type="evidence" value="ECO:0007669"/>
    <property type="project" value="InterPro"/>
</dbReference>
<keyword evidence="4 5" id="KW-0472">Membrane</keyword>
<dbReference type="NCBIfam" id="TIGR00964">
    <property type="entry name" value="secE_bact"/>
    <property type="match status" value="1"/>
</dbReference>
<feature type="transmembrane region" description="Helical" evidence="5">
    <location>
        <begin position="63"/>
        <end position="88"/>
    </location>
</feature>
<keyword evidence="3 5" id="KW-1133">Transmembrane helix</keyword>
<dbReference type="GO" id="GO:0009306">
    <property type="term" value="P:protein secretion"/>
    <property type="evidence" value="ECO:0007669"/>
    <property type="project" value="InterPro"/>
</dbReference>
<name>A0A478FSZ3_9MOLU</name>
<dbReference type="AlphaFoldDB" id="A0A478FSZ3"/>
<comment type="caution">
    <text evidence="6">The sequence shown here is derived from an EMBL/GenBank/DDBJ whole genome shotgun (WGS) entry which is preliminary data.</text>
</comment>
<dbReference type="Proteomes" id="UP000324831">
    <property type="component" value="Unassembled WGS sequence"/>
</dbReference>
<dbReference type="GO" id="GO:0016020">
    <property type="term" value="C:membrane"/>
    <property type="evidence" value="ECO:0007669"/>
    <property type="project" value="UniProtKB-SubCell"/>
</dbReference>
<reference evidence="6 7" key="1">
    <citation type="submission" date="2019-01" db="EMBL/GenBank/DDBJ databases">
        <title>Draft genome sequences of Candidatus Mycoplasma haemohominis SWG34-3 identified from a patient with pyrexia, anemia and liver dysfunction.</title>
        <authorList>
            <person name="Sekizuka T."/>
            <person name="Hattori N."/>
            <person name="Katano H."/>
            <person name="Takuma T."/>
            <person name="Ito T."/>
            <person name="Arai N."/>
            <person name="Yanai R."/>
            <person name="Ishii S."/>
            <person name="Miura Y."/>
            <person name="Tokunaga T."/>
            <person name="Watanabe H."/>
            <person name="Nomura N."/>
            <person name="Eguchi J."/>
            <person name="Arai T."/>
            <person name="Hasegawa H."/>
            <person name="Nakamaki T."/>
            <person name="Wakita T."/>
            <person name="Niki Y."/>
            <person name="Kuroda M."/>
        </authorList>
    </citation>
    <scope>NUCLEOTIDE SEQUENCE [LARGE SCALE GENOMIC DNA]</scope>
    <source>
        <strain evidence="6">SWG34-3</strain>
    </source>
</reference>
<evidence type="ECO:0000256" key="5">
    <source>
        <dbReference type="SAM" id="Phobius"/>
    </source>
</evidence>